<keyword evidence="2" id="KW-0560">Oxidoreductase</keyword>
<keyword evidence="2" id="KW-0223">Dioxygenase</keyword>
<dbReference type="GO" id="GO:0051213">
    <property type="term" value="F:dioxygenase activity"/>
    <property type="evidence" value="ECO:0007669"/>
    <property type="project" value="UniProtKB-KW"/>
</dbReference>
<comment type="caution">
    <text evidence="2">The sequence shown here is derived from an EMBL/GenBank/DDBJ whole genome shotgun (WGS) entry which is preliminary data.</text>
</comment>
<dbReference type="STRING" id="1618350.UR67_C0001G0151"/>
<dbReference type="AlphaFoldDB" id="A0A0G0ESC7"/>
<dbReference type="PROSITE" id="PS51384">
    <property type="entry name" value="FAD_FR"/>
    <property type="match status" value="1"/>
</dbReference>
<dbReference type="InterPro" id="IPR017938">
    <property type="entry name" value="Riboflavin_synthase-like_b-brl"/>
</dbReference>
<dbReference type="InterPro" id="IPR001433">
    <property type="entry name" value="OxRdtase_FAD/NAD-bd"/>
</dbReference>
<dbReference type="PANTHER" id="PTHR47354">
    <property type="entry name" value="NADH OXIDOREDUCTASE HCR"/>
    <property type="match status" value="1"/>
</dbReference>
<dbReference type="InterPro" id="IPR008333">
    <property type="entry name" value="Cbr1-like_FAD-bd_dom"/>
</dbReference>
<dbReference type="Gene3D" id="2.40.30.10">
    <property type="entry name" value="Translation factors"/>
    <property type="match status" value="1"/>
</dbReference>
<reference evidence="2 3" key="1">
    <citation type="journal article" date="2015" name="Nature">
        <title>rRNA introns, odd ribosomes, and small enigmatic genomes across a large radiation of phyla.</title>
        <authorList>
            <person name="Brown C.T."/>
            <person name="Hug L.A."/>
            <person name="Thomas B.C."/>
            <person name="Sharon I."/>
            <person name="Castelle C.J."/>
            <person name="Singh A."/>
            <person name="Wilkins M.J."/>
            <person name="Williams K.H."/>
            <person name="Banfield J.F."/>
        </authorList>
    </citation>
    <scope>NUCLEOTIDE SEQUENCE [LARGE SCALE GENOMIC DNA]</scope>
</reference>
<name>A0A0G0ESC7_UNCC3</name>
<accession>A0A0G0ESC7</accession>
<dbReference type="PANTHER" id="PTHR47354:SF5">
    <property type="entry name" value="PROTEIN RFBI"/>
    <property type="match status" value="1"/>
</dbReference>
<dbReference type="SUPFAM" id="SSF63380">
    <property type="entry name" value="Riboflavin synthase domain-like"/>
    <property type="match status" value="1"/>
</dbReference>
<evidence type="ECO:0000313" key="3">
    <source>
        <dbReference type="Proteomes" id="UP000034581"/>
    </source>
</evidence>
<evidence type="ECO:0000259" key="1">
    <source>
        <dbReference type="PROSITE" id="PS51384"/>
    </source>
</evidence>
<dbReference type="Gene3D" id="3.40.50.80">
    <property type="entry name" value="Nucleotide-binding domain of ferredoxin-NADP reductase (FNR) module"/>
    <property type="match status" value="1"/>
</dbReference>
<proteinExistence type="predicted"/>
<organism evidence="2 3">
    <name type="scientific">candidate division CPR3 bacterium GW2011_GWF2_35_18</name>
    <dbReference type="NCBI Taxonomy" id="1618350"/>
    <lineage>
        <taxon>Bacteria</taxon>
        <taxon>Bacteria division CPR3</taxon>
    </lineage>
</organism>
<dbReference type="InterPro" id="IPR050415">
    <property type="entry name" value="MRET"/>
</dbReference>
<dbReference type="Pfam" id="PF00175">
    <property type="entry name" value="NAD_binding_1"/>
    <property type="match status" value="1"/>
</dbReference>
<dbReference type="PRINTS" id="PR00371">
    <property type="entry name" value="FPNCR"/>
</dbReference>
<protein>
    <submittedName>
        <fullName evidence="2">Benzoate 1,2-dioxygenase electron transfer protein</fullName>
    </submittedName>
</protein>
<dbReference type="InterPro" id="IPR017927">
    <property type="entry name" value="FAD-bd_FR_type"/>
</dbReference>
<dbReference type="InterPro" id="IPR039261">
    <property type="entry name" value="FNR_nucleotide-bd"/>
</dbReference>
<dbReference type="CDD" id="cd00322">
    <property type="entry name" value="FNR_like"/>
    <property type="match status" value="1"/>
</dbReference>
<evidence type="ECO:0000313" key="2">
    <source>
        <dbReference type="EMBL" id="KKP70242.1"/>
    </source>
</evidence>
<dbReference type="EMBL" id="LBQB01000001">
    <property type="protein sequence ID" value="KKP70242.1"/>
    <property type="molecule type" value="Genomic_DNA"/>
</dbReference>
<sequence length="232" mass="26997">MQQFEAILESKQILTPTVLLVRFQNLNKIDFIPGQFITIPIGKQNRFYSLATTPLFHKYFELIATVENNGVGANFLLNQLKIGEKVTFYKPQGKFNLQNNSKAKIFLATGVGISAIRSMIQTLVQTDFQKQFLLFFGIKTKKDVFLENEWQNIQDQNSNFSYFYCLSREKNKHYNFGYVSGNLKEYLTTHRLNPQDFEYYVCGNLNNVQNIVEFLQNDLGISNAQVFFEKFI</sequence>
<dbReference type="InterPro" id="IPR001709">
    <property type="entry name" value="Flavoprot_Pyr_Nucl_cyt_Rdtase"/>
</dbReference>
<feature type="domain" description="FAD-binding FR-type" evidence="1">
    <location>
        <begin position="1"/>
        <end position="98"/>
    </location>
</feature>
<dbReference type="PRINTS" id="PR00410">
    <property type="entry name" value="PHEHYDRXLASE"/>
</dbReference>
<dbReference type="Proteomes" id="UP000034581">
    <property type="component" value="Unassembled WGS sequence"/>
</dbReference>
<dbReference type="Pfam" id="PF00970">
    <property type="entry name" value="FAD_binding_6"/>
    <property type="match status" value="1"/>
</dbReference>
<gene>
    <name evidence="2" type="ORF">UR67_C0001G0151</name>
</gene>
<dbReference type="SUPFAM" id="SSF52343">
    <property type="entry name" value="Ferredoxin reductase-like, C-terminal NADP-linked domain"/>
    <property type="match status" value="1"/>
</dbReference>